<accession>A0ACC1X273</accession>
<organism evidence="1 2">
    <name type="scientific">Melia azedarach</name>
    <name type="common">Chinaberry tree</name>
    <dbReference type="NCBI Taxonomy" id="155640"/>
    <lineage>
        <taxon>Eukaryota</taxon>
        <taxon>Viridiplantae</taxon>
        <taxon>Streptophyta</taxon>
        <taxon>Embryophyta</taxon>
        <taxon>Tracheophyta</taxon>
        <taxon>Spermatophyta</taxon>
        <taxon>Magnoliopsida</taxon>
        <taxon>eudicotyledons</taxon>
        <taxon>Gunneridae</taxon>
        <taxon>Pentapetalae</taxon>
        <taxon>rosids</taxon>
        <taxon>malvids</taxon>
        <taxon>Sapindales</taxon>
        <taxon>Meliaceae</taxon>
        <taxon>Melia</taxon>
    </lineage>
</organism>
<evidence type="ECO:0000313" key="2">
    <source>
        <dbReference type="Proteomes" id="UP001164539"/>
    </source>
</evidence>
<gene>
    <name evidence="1" type="ORF">OWV82_021954</name>
</gene>
<keyword evidence="2" id="KW-1185">Reference proteome</keyword>
<sequence>MDREEPNYPNSPPKATLGTSSSSSSSRLPLETEAETTRGVMGSQQFSSFSMENIALPTSPLSPFTELEGFSSFATTPVAEQPPGPPASSYSVMNIGVPQPLESLHGNSVPPFLSKTFDLVDDGSLDPIISWGSTGESFVVWDPVEFARLILPRNFKHNNFSSFVRQLNTYGFRKIDTDRWEFANEAFQRGKKHLLKNIQRRKSPQSQQIGSYIGPFTEAGKSAVQADIEKLRKERSVLMQEVVELQQQHRGTASHMEVVSQRLQAAEQRQKQMVSFLAKLLQNPEFIARLKQKKEQGDTGSSRTRRKFVKHQLHEPGNLDSPEGGQIVKYNLTVPSVVPAIDPVPVETSPDYLLHGMAETGPGPEGMPFQIENVASVDLAVSDKLAEAQGFTKPPAQGGEGASNSRSKDSQFEGKNVVIPREISPEYFVYFPEDLKKEKSIPEFSSPGIESIVKQEDIWSMGFNTAAGLSSSSNELLGNLATPDVPELRMSDGLSDLWDISSLQAAGGSGIDFWPADELPFNEPESQACQQKDRSKDP</sequence>
<dbReference type="Proteomes" id="UP001164539">
    <property type="component" value="Chromosome 12"/>
</dbReference>
<comment type="caution">
    <text evidence="1">The sequence shown here is derived from an EMBL/GenBank/DDBJ whole genome shotgun (WGS) entry which is preliminary data.</text>
</comment>
<dbReference type="EMBL" id="CM051405">
    <property type="protein sequence ID" value="KAJ4705133.1"/>
    <property type="molecule type" value="Genomic_DNA"/>
</dbReference>
<evidence type="ECO:0000313" key="1">
    <source>
        <dbReference type="EMBL" id="KAJ4705133.1"/>
    </source>
</evidence>
<protein>
    <submittedName>
        <fullName evidence="1">Heat shock transcription factor</fullName>
    </submittedName>
</protein>
<proteinExistence type="predicted"/>
<name>A0ACC1X273_MELAZ</name>
<reference evidence="1 2" key="1">
    <citation type="journal article" date="2023" name="Science">
        <title>Complex scaffold remodeling in plant triterpene biosynthesis.</title>
        <authorList>
            <person name="De La Pena R."/>
            <person name="Hodgson H."/>
            <person name="Liu J.C."/>
            <person name="Stephenson M.J."/>
            <person name="Martin A.C."/>
            <person name="Owen C."/>
            <person name="Harkess A."/>
            <person name="Leebens-Mack J."/>
            <person name="Jimenez L.E."/>
            <person name="Osbourn A."/>
            <person name="Sattely E.S."/>
        </authorList>
    </citation>
    <scope>NUCLEOTIDE SEQUENCE [LARGE SCALE GENOMIC DNA]</scope>
    <source>
        <strain evidence="2">cv. JPN11</strain>
        <tissue evidence="1">Leaf</tissue>
    </source>
</reference>
<keyword evidence="1" id="KW-0346">Stress response</keyword>